<comment type="caution">
    <text evidence="1">The sequence shown here is derived from an EMBL/GenBank/DDBJ whole genome shotgun (WGS) entry which is preliminary data.</text>
</comment>
<evidence type="ECO:0000313" key="2">
    <source>
        <dbReference type="Proteomes" id="UP001055013"/>
    </source>
</evidence>
<dbReference type="Proteomes" id="UP001055013">
    <property type="component" value="Unassembled WGS sequence"/>
</dbReference>
<sequence>MWKYDTGIRTKVPIRKRSLAGQGFAGNEVNDLAIFDVSRRYKSRGHFAMQAACDAAVSKTKGKRNWGRARIAGADASGNKAESV</sequence>
<reference evidence="1" key="1">
    <citation type="submission" date="2021-09" db="EMBL/GenBank/DDBJ databases">
        <title>Isolation and characterization of 3-chlorobenzoate degrading bacteria from soils in Shizuoka.</title>
        <authorList>
            <person name="Ifat A."/>
            <person name="Ogawa N."/>
            <person name="Kimbara K."/>
            <person name="Moriuchi R."/>
            <person name="Dohra H."/>
            <person name="Shintani M."/>
        </authorList>
    </citation>
    <scope>NUCLEOTIDE SEQUENCE</scope>
    <source>
        <strain evidence="1">19CS2-2</strain>
    </source>
</reference>
<protein>
    <submittedName>
        <fullName evidence="1">Uncharacterized protein</fullName>
    </submittedName>
</protein>
<dbReference type="EMBL" id="BPUR01000015">
    <property type="protein sequence ID" value="GJH19680.1"/>
    <property type="molecule type" value="Genomic_DNA"/>
</dbReference>
<accession>A0ACB5QYI3</accession>
<evidence type="ECO:0000313" key="1">
    <source>
        <dbReference type="EMBL" id="GJH19680.1"/>
    </source>
</evidence>
<organism evidence="1 2">
    <name type="scientific">Caballeronia novacaledonica</name>
    <dbReference type="NCBI Taxonomy" id="1544861"/>
    <lineage>
        <taxon>Bacteria</taxon>
        <taxon>Pseudomonadati</taxon>
        <taxon>Pseudomonadota</taxon>
        <taxon>Betaproteobacteria</taxon>
        <taxon>Burkholderiales</taxon>
        <taxon>Burkholderiaceae</taxon>
        <taxon>Caballeronia</taxon>
    </lineage>
</organism>
<gene>
    <name evidence="1" type="ORF">CBA19CS22_24080</name>
</gene>
<name>A0ACB5QYI3_9BURK</name>
<proteinExistence type="predicted"/>
<keyword evidence="2" id="KW-1185">Reference proteome</keyword>